<dbReference type="InterPro" id="IPR038670">
    <property type="entry name" value="HslJ-like_sf"/>
</dbReference>
<gene>
    <name evidence="4" type="ORF">QU481_22535</name>
</gene>
<keyword evidence="5" id="KW-1185">Reference proteome</keyword>
<name>A0ABT7XUZ6_9NEIS</name>
<keyword evidence="1" id="KW-0732">Signal</keyword>
<dbReference type="Gene3D" id="2.40.128.270">
    <property type="match status" value="1"/>
</dbReference>
<proteinExistence type="predicted"/>
<evidence type="ECO:0000313" key="5">
    <source>
        <dbReference type="Proteomes" id="UP001168540"/>
    </source>
</evidence>
<feature type="domain" description="DUF4377" evidence="3">
    <location>
        <begin position="144"/>
        <end position="217"/>
    </location>
</feature>
<organism evidence="4 5">
    <name type="scientific">Crenobacter oryzisoli</name>
    <dbReference type="NCBI Taxonomy" id="3056844"/>
    <lineage>
        <taxon>Bacteria</taxon>
        <taxon>Pseudomonadati</taxon>
        <taxon>Pseudomonadota</taxon>
        <taxon>Betaproteobacteria</taxon>
        <taxon>Neisseriales</taxon>
        <taxon>Neisseriaceae</taxon>
        <taxon>Crenobacter</taxon>
    </lineage>
</organism>
<accession>A0ABT7XUZ6</accession>
<dbReference type="EMBL" id="JAUEDK010000077">
    <property type="protein sequence ID" value="MDN0077602.1"/>
    <property type="molecule type" value="Genomic_DNA"/>
</dbReference>
<dbReference type="Proteomes" id="UP001168540">
    <property type="component" value="Unassembled WGS sequence"/>
</dbReference>
<sequence>MQTCYSVLLAALLVSPAMAFPNLMGTQWEQVSPQVEGRAPTIAFEPGKMTGFSGCNRFVATTNAEGKTVIAGTRMMCPPPAMRTEAAFLKMLESHPRLMPDGRAQNLKMVAADGAVYQFKRVAGAEPAAPAAKDQAVAGEQYLYVGPERHACSAGAGKMACLQVRRSADGPWENFYSRIEGFDPQPGVSYYIKVRAIPVANPPADASSLRYVLERVVMSEKVERTVTPAN</sequence>
<protein>
    <submittedName>
        <fullName evidence="4">META and DUF4377 domain-containing protein</fullName>
    </submittedName>
</protein>
<dbReference type="InterPro" id="IPR005184">
    <property type="entry name" value="DUF306_Meta_HslJ"/>
</dbReference>
<comment type="caution">
    <text evidence="4">The sequence shown here is derived from an EMBL/GenBank/DDBJ whole genome shotgun (WGS) entry which is preliminary data.</text>
</comment>
<feature type="signal peptide" evidence="1">
    <location>
        <begin position="1"/>
        <end position="19"/>
    </location>
</feature>
<dbReference type="RefSeq" id="WP_289832227.1">
    <property type="nucleotide sequence ID" value="NZ_JAUEDK010000077.1"/>
</dbReference>
<dbReference type="Pfam" id="PF03724">
    <property type="entry name" value="META"/>
    <property type="match status" value="1"/>
</dbReference>
<dbReference type="InterPro" id="IPR025485">
    <property type="entry name" value="DUF4377"/>
</dbReference>
<dbReference type="Pfam" id="PF14302">
    <property type="entry name" value="DUF4377"/>
    <property type="match status" value="1"/>
</dbReference>
<reference evidence="4" key="1">
    <citation type="submission" date="2023-06" db="EMBL/GenBank/DDBJ databases">
        <authorList>
            <person name="Zhang S."/>
        </authorList>
    </citation>
    <scope>NUCLEOTIDE SEQUENCE</scope>
    <source>
        <strain evidence="4">SG2303</strain>
    </source>
</reference>
<evidence type="ECO:0000313" key="4">
    <source>
        <dbReference type="EMBL" id="MDN0077602.1"/>
    </source>
</evidence>
<feature type="chain" id="PRO_5046783781" evidence="1">
    <location>
        <begin position="20"/>
        <end position="230"/>
    </location>
</feature>
<evidence type="ECO:0000259" key="2">
    <source>
        <dbReference type="Pfam" id="PF03724"/>
    </source>
</evidence>
<evidence type="ECO:0000256" key="1">
    <source>
        <dbReference type="SAM" id="SignalP"/>
    </source>
</evidence>
<evidence type="ECO:0000259" key="3">
    <source>
        <dbReference type="Pfam" id="PF14302"/>
    </source>
</evidence>
<feature type="domain" description="DUF306" evidence="2">
    <location>
        <begin position="26"/>
        <end position="119"/>
    </location>
</feature>